<keyword evidence="4" id="KW-0805">Transcription regulation</keyword>
<dbReference type="PANTHER" id="PTHR15970">
    <property type="entry name" value="ELL-ASSOCIATED FACTOR EAF"/>
    <property type="match status" value="1"/>
</dbReference>
<feature type="region of interest" description="Disordered" evidence="8">
    <location>
        <begin position="177"/>
        <end position="391"/>
    </location>
</feature>
<evidence type="ECO:0000256" key="5">
    <source>
        <dbReference type="ARBA" id="ARBA00023159"/>
    </source>
</evidence>
<organism evidence="10 11">
    <name type="scientific">Coniophora puteana (strain RWD-64-598)</name>
    <name type="common">Brown rot fungus</name>
    <dbReference type="NCBI Taxonomy" id="741705"/>
    <lineage>
        <taxon>Eukaryota</taxon>
        <taxon>Fungi</taxon>
        <taxon>Dikarya</taxon>
        <taxon>Basidiomycota</taxon>
        <taxon>Agaricomycotina</taxon>
        <taxon>Agaricomycetes</taxon>
        <taxon>Agaricomycetidae</taxon>
        <taxon>Boletales</taxon>
        <taxon>Coniophorineae</taxon>
        <taxon>Coniophoraceae</taxon>
        <taxon>Coniophora</taxon>
    </lineage>
</organism>
<keyword evidence="3" id="KW-0597">Phosphoprotein</keyword>
<keyword evidence="7" id="KW-0539">Nucleus</keyword>
<feature type="compositionally biased region" description="Acidic residues" evidence="8">
    <location>
        <begin position="377"/>
        <end position="391"/>
    </location>
</feature>
<dbReference type="EMBL" id="JH711577">
    <property type="protein sequence ID" value="EIW82454.1"/>
    <property type="molecule type" value="Genomic_DNA"/>
</dbReference>
<proteinExistence type="inferred from homology"/>
<evidence type="ECO:0000256" key="6">
    <source>
        <dbReference type="ARBA" id="ARBA00023163"/>
    </source>
</evidence>
<feature type="domain" description="Transcription elongation factor Eaf N-terminal" evidence="9">
    <location>
        <begin position="14"/>
        <end position="129"/>
    </location>
</feature>
<keyword evidence="5" id="KW-0010">Activator</keyword>
<dbReference type="GeneID" id="19203128"/>
<comment type="similarity">
    <text evidence="2">Belongs to the EAF family.</text>
</comment>
<evidence type="ECO:0000256" key="8">
    <source>
        <dbReference type="SAM" id="MobiDB-lite"/>
    </source>
</evidence>
<dbReference type="PANTHER" id="PTHR15970:SF2">
    <property type="entry name" value="ELL-ASSOCIATED FACTOR EAF"/>
    <property type="match status" value="1"/>
</dbReference>
<evidence type="ECO:0000256" key="1">
    <source>
        <dbReference type="ARBA" id="ARBA00004123"/>
    </source>
</evidence>
<evidence type="ECO:0000313" key="10">
    <source>
        <dbReference type="EMBL" id="EIW82454.1"/>
    </source>
</evidence>
<dbReference type="OrthoDB" id="125903at2759"/>
<feature type="compositionally biased region" description="Acidic residues" evidence="8">
    <location>
        <begin position="311"/>
        <end position="326"/>
    </location>
</feature>
<dbReference type="Pfam" id="PF09816">
    <property type="entry name" value="EAF"/>
    <property type="match status" value="1"/>
</dbReference>
<feature type="compositionally biased region" description="Acidic residues" evidence="8">
    <location>
        <begin position="335"/>
        <end position="346"/>
    </location>
</feature>
<dbReference type="GO" id="GO:0032783">
    <property type="term" value="C:super elongation complex"/>
    <property type="evidence" value="ECO:0007669"/>
    <property type="project" value="InterPro"/>
</dbReference>
<dbReference type="GO" id="GO:0006368">
    <property type="term" value="P:transcription elongation by RNA polymerase II"/>
    <property type="evidence" value="ECO:0007669"/>
    <property type="project" value="InterPro"/>
</dbReference>
<comment type="subcellular location">
    <subcellularLocation>
        <location evidence="1">Nucleus</location>
    </subcellularLocation>
</comment>
<gene>
    <name evidence="10" type="ORF">CONPUDRAFT_153325</name>
</gene>
<keyword evidence="11" id="KW-1185">Reference proteome</keyword>
<dbReference type="Proteomes" id="UP000053558">
    <property type="component" value="Unassembled WGS sequence"/>
</dbReference>
<name>A0A5M3MUL6_CONPW</name>
<dbReference type="OMA" id="MADARWM"/>
<accession>A0A5M3MUL6</accession>
<keyword evidence="6" id="KW-0804">Transcription</keyword>
<sequence>MADARWMPATGRRQVDIGPSLRTALKARKTGNAPPRQSKIPNRDFFAFRYNFKPESVDSDKPGSIDIKRSSECTNVVIERASTKENERHIFKGTELEAKEVECVLIYDEDSGVFTLEKLNSYVNLNHERGAGSVSHIHIANHSASPLNSGQNTANASDDEVLDGVLDSADRNPAIALREEEEEEEEKPVPLAPPEPKPPGRRPQPSLPKPKSNSPKGLLKQAAKPPPKPTPKLKTKKEPESVAQAAEAYDSEHLEFGVPSRPLKKRKVSIPSAPAPPLAPVHVSQTTSQPDSESDEEWEDVTAAAPAENPEANEEAEEEEMEELDLDAFNQEMEMQLEGEEAEEEAIFTPALSPEPTPPDNARKPISLNQFAGGLSPDEDETSSSEDSDED</sequence>
<comment type="caution">
    <text evidence="10">The sequence shown here is derived from an EMBL/GenBank/DDBJ whole genome shotgun (WGS) entry which is preliminary data.</text>
</comment>
<dbReference type="InterPro" id="IPR027093">
    <property type="entry name" value="EAF_fam"/>
</dbReference>
<evidence type="ECO:0000259" key="9">
    <source>
        <dbReference type="Pfam" id="PF09816"/>
    </source>
</evidence>
<protein>
    <recommendedName>
        <fullName evidence="9">Transcription elongation factor Eaf N-terminal domain-containing protein</fullName>
    </recommendedName>
</protein>
<dbReference type="RefSeq" id="XP_007768109.1">
    <property type="nucleotide sequence ID" value="XM_007769919.1"/>
</dbReference>
<evidence type="ECO:0000256" key="7">
    <source>
        <dbReference type="ARBA" id="ARBA00023242"/>
    </source>
</evidence>
<evidence type="ECO:0000313" key="11">
    <source>
        <dbReference type="Proteomes" id="UP000053558"/>
    </source>
</evidence>
<dbReference type="AlphaFoldDB" id="A0A5M3MUL6"/>
<reference evidence="11" key="1">
    <citation type="journal article" date="2012" name="Science">
        <title>The Paleozoic origin of enzymatic lignin decomposition reconstructed from 31 fungal genomes.</title>
        <authorList>
            <person name="Floudas D."/>
            <person name="Binder M."/>
            <person name="Riley R."/>
            <person name="Barry K."/>
            <person name="Blanchette R.A."/>
            <person name="Henrissat B."/>
            <person name="Martinez A.T."/>
            <person name="Otillar R."/>
            <person name="Spatafora J.W."/>
            <person name="Yadav J.S."/>
            <person name="Aerts A."/>
            <person name="Benoit I."/>
            <person name="Boyd A."/>
            <person name="Carlson A."/>
            <person name="Copeland A."/>
            <person name="Coutinho P.M."/>
            <person name="de Vries R.P."/>
            <person name="Ferreira P."/>
            <person name="Findley K."/>
            <person name="Foster B."/>
            <person name="Gaskell J."/>
            <person name="Glotzer D."/>
            <person name="Gorecki P."/>
            <person name="Heitman J."/>
            <person name="Hesse C."/>
            <person name="Hori C."/>
            <person name="Igarashi K."/>
            <person name="Jurgens J.A."/>
            <person name="Kallen N."/>
            <person name="Kersten P."/>
            <person name="Kohler A."/>
            <person name="Kuees U."/>
            <person name="Kumar T.K.A."/>
            <person name="Kuo A."/>
            <person name="LaButti K."/>
            <person name="Larrondo L.F."/>
            <person name="Lindquist E."/>
            <person name="Ling A."/>
            <person name="Lombard V."/>
            <person name="Lucas S."/>
            <person name="Lundell T."/>
            <person name="Martin R."/>
            <person name="McLaughlin D.J."/>
            <person name="Morgenstern I."/>
            <person name="Morin E."/>
            <person name="Murat C."/>
            <person name="Nagy L.G."/>
            <person name="Nolan M."/>
            <person name="Ohm R.A."/>
            <person name="Patyshakuliyeva A."/>
            <person name="Rokas A."/>
            <person name="Ruiz-Duenas F.J."/>
            <person name="Sabat G."/>
            <person name="Salamov A."/>
            <person name="Samejima M."/>
            <person name="Schmutz J."/>
            <person name="Slot J.C."/>
            <person name="St John F."/>
            <person name="Stenlid J."/>
            <person name="Sun H."/>
            <person name="Sun S."/>
            <person name="Syed K."/>
            <person name="Tsang A."/>
            <person name="Wiebenga A."/>
            <person name="Young D."/>
            <person name="Pisabarro A."/>
            <person name="Eastwood D.C."/>
            <person name="Martin F."/>
            <person name="Cullen D."/>
            <person name="Grigoriev I.V."/>
            <person name="Hibbett D.S."/>
        </authorList>
    </citation>
    <scope>NUCLEOTIDE SEQUENCE [LARGE SCALE GENOMIC DNA]</scope>
    <source>
        <strain evidence="11">RWD-64-598 SS2</strain>
    </source>
</reference>
<feature type="compositionally biased region" description="Low complexity" evidence="8">
    <location>
        <begin position="209"/>
        <end position="223"/>
    </location>
</feature>
<dbReference type="GO" id="GO:0003711">
    <property type="term" value="F:transcription elongation factor activity"/>
    <property type="evidence" value="ECO:0007669"/>
    <property type="project" value="TreeGrafter"/>
</dbReference>
<evidence type="ECO:0000256" key="3">
    <source>
        <dbReference type="ARBA" id="ARBA00022553"/>
    </source>
</evidence>
<evidence type="ECO:0000256" key="4">
    <source>
        <dbReference type="ARBA" id="ARBA00023015"/>
    </source>
</evidence>
<feature type="compositionally biased region" description="Pro residues" evidence="8">
    <location>
        <begin position="190"/>
        <end position="208"/>
    </location>
</feature>
<evidence type="ECO:0000256" key="2">
    <source>
        <dbReference type="ARBA" id="ARBA00007798"/>
    </source>
</evidence>
<dbReference type="KEGG" id="cput:CONPUDRAFT_153325"/>
<dbReference type="InterPro" id="IPR019194">
    <property type="entry name" value="Tscrpt_elong_fac_Eaf_N"/>
</dbReference>